<organism evidence="4 5">
    <name type="scientific">Kineobactrum sediminis</name>
    <dbReference type="NCBI Taxonomy" id="1905677"/>
    <lineage>
        <taxon>Bacteria</taxon>
        <taxon>Pseudomonadati</taxon>
        <taxon>Pseudomonadota</taxon>
        <taxon>Gammaproteobacteria</taxon>
        <taxon>Cellvibrionales</taxon>
        <taxon>Halieaceae</taxon>
        <taxon>Kineobactrum</taxon>
    </lineage>
</organism>
<evidence type="ECO:0000256" key="2">
    <source>
        <dbReference type="ARBA" id="ARBA00022803"/>
    </source>
</evidence>
<gene>
    <name evidence="4" type="ORF">CWI75_16020</name>
</gene>
<proteinExistence type="predicted"/>
<dbReference type="InterPro" id="IPR013360">
    <property type="entry name" value="Pilus_4_PilW"/>
</dbReference>
<evidence type="ECO:0000313" key="5">
    <source>
        <dbReference type="Proteomes" id="UP000234845"/>
    </source>
</evidence>
<keyword evidence="1" id="KW-0677">Repeat</keyword>
<dbReference type="NCBIfam" id="TIGR02521">
    <property type="entry name" value="type_IV_pilW"/>
    <property type="match status" value="1"/>
</dbReference>
<dbReference type="OrthoDB" id="129043at2"/>
<dbReference type="RefSeq" id="WP_101522540.1">
    <property type="nucleotide sequence ID" value="NZ_PKLZ01000014.1"/>
</dbReference>
<dbReference type="SMART" id="SM00028">
    <property type="entry name" value="TPR"/>
    <property type="match status" value="3"/>
</dbReference>
<reference evidence="5" key="1">
    <citation type="submission" date="2017-11" db="EMBL/GenBank/DDBJ databases">
        <title>The draft genome sequence of Chromatocurvus sp. F02.</title>
        <authorList>
            <person name="Du Z.-J."/>
            <person name="Chang Y.-Q."/>
        </authorList>
    </citation>
    <scope>NUCLEOTIDE SEQUENCE [LARGE SCALE GENOMIC DNA]</scope>
    <source>
        <strain evidence="5">F02</strain>
    </source>
</reference>
<sequence length="266" mass="30059">MATGYGFVPGRLSGLLLAVLLVFSGAGCVTNTDSVFTSPPAPEDELERRVALARQYIGERDWENAKRNLAHAVEIDERDAEVHEAFALVYQSTGEKELAEKSFIRAIKLDREFSRARNNYAAFLFGEQRYAEAEAQLEFVVRDSLYGARPLSFVNLGLCRLQLDKFDGAEEAFVRALSMDRTNPIALLELASLRYEAGDYAAANRHYGIYRTLVRPQPARALWLGIRLARAMDDRDSEGSYAMALTNLYPDSTESRNYRRIQRNEQ</sequence>
<dbReference type="SUPFAM" id="SSF48452">
    <property type="entry name" value="TPR-like"/>
    <property type="match status" value="1"/>
</dbReference>
<dbReference type="InterPro" id="IPR052346">
    <property type="entry name" value="O-mannosyl-transferase_TMTC"/>
</dbReference>
<dbReference type="PANTHER" id="PTHR44227">
    <property type="match status" value="1"/>
</dbReference>
<comment type="caution">
    <text evidence="4">The sequence shown here is derived from an EMBL/GenBank/DDBJ whole genome shotgun (WGS) entry which is preliminary data.</text>
</comment>
<dbReference type="EMBL" id="PKLZ01000014">
    <property type="protein sequence ID" value="PLW81339.1"/>
    <property type="molecule type" value="Genomic_DNA"/>
</dbReference>
<dbReference type="GO" id="GO:0000030">
    <property type="term" value="F:mannosyltransferase activity"/>
    <property type="evidence" value="ECO:0007669"/>
    <property type="project" value="TreeGrafter"/>
</dbReference>
<keyword evidence="2 3" id="KW-0802">TPR repeat</keyword>
<evidence type="ECO:0000256" key="3">
    <source>
        <dbReference type="PROSITE-ProRule" id="PRU00339"/>
    </source>
</evidence>
<evidence type="ECO:0000313" key="4">
    <source>
        <dbReference type="EMBL" id="PLW81339.1"/>
    </source>
</evidence>
<dbReference type="Gene3D" id="1.25.40.10">
    <property type="entry name" value="Tetratricopeptide repeat domain"/>
    <property type="match status" value="1"/>
</dbReference>
<dbReference type="AlphaFoldDB" id="A0A2N5XYZ1"/>
<dbReference type="InterPro" id="IPR019734">
    <property type="entry name" value="TPR_rpt"/>
</dbReference>
<dbReference type="Pfam" id="PF13181">
    <property type="entry name" value="TPR_8"/>
    <property type="match status" value="2"/>
</dbReference>
<feature type="repeat" description="TPR" evidence="3">
    <location>
        <begin position="150"/>
        <end position="183"/>
    </location>
</feature>
<dbReference type="GO" id="GO:0030968">
    <property type="term" value="P:endoplasmic reticulum unfolded protein response"/>
    <property type="evidence" value="ECO:0007669"/>
    <property type="project" value="TreeGrafter"/>
</dbReference>
<protein>
    <submittedName>
        <fullName evidence="4">Type IV pilus biogenesis/stability protein PilW</fullName>
    </submittedName>
</protein>
<dbReference type="GO" id="GO:0035269">
    <property type="term" value="P:protein O-linked glycosylation via mannose"/>
    <property type="evidence" value="ECO:0007669"/>
    <property type="project" value="TreeGrafter"/>
</dbReference>
<dbReference type="PROSITE" id="PS50005">
    <property type="entry name" value="TPR"/>
    <property type="match status" value="2"/>
</dbReference>
<accession>A0A2N5XYZ1</accession>
<keyword evidence="5" id="KW-1185">Reference proteome</keyword>
<evidence type="ECO:0000256" key="1">
    <source>
        <dbReference type="ARBA" id="ARBA00022737"/>
    </source>
</evidence>
<dbReference type="Proteomes" id="UP000234845">
    <property type="component" value="Unassembled WGS sequence"/>
</dbReference>
<dbReference type="InterPro" id="IPR011990">
    <property type="entry name" value="TPR-like_helical_dom_sf"/>
</dbReference>
<name>A0A2N5XYZ1_9GAMM</name>
<feature type="repeat" description="TPR" evidence="3">
    <location>
        <begin position="80"/>
        <end position="113"/>
    </location>
</feature>
<dbReference type="PANTHER" id="PTHR44227:SF3">
    <property type="entry name" value="PROTEIN O-MANNOSYL-TRANSFERASE TMTC4"/>
    <property type="match status" value="1"/>
</dbReference>